<dbReference type="EMBL" id="VDMN01000001">
    <property type="protein sequence ID" value="TNM66784.1"/>
    <property type="molecule type" value="Genomic_DNA"/>
</dbReference>
<gene>
    <name evidence="2" type="ORF">FHP24_07205</name>
</gene>
<organism evidence="2 3">
    <name type="scientific">Aliirhizobium smilacinae</name>
    <dbReference type="NCBI Taxonomy" id="1395944"/>
    <lineage>
        <taxon>Bacteria</taxon>
        <taxon>Pseudomonadati</taxon>
        <taxon>Pseudomonadota</taxon>
        <taxon>Alphaproteobacteria</taxon>
        <taxon>Hyphomicrobiales</taxon>
        <taxon>Rhizobiaceae</taxon>
        <taxon>Aliirhizobium</taxon>
    </lineage>
</organism>
<evidence type="ECO:0000313" key="2">
    <source>
        <dbReference type="EMBL" id="TNM66784.1"/>
    </source>
</evidence>
<name>A0A5C4XVQ7_9HYPH</name>
<comment type="caution">
    <text evidence="2">The sequence shown here is derived from an EMBL/GenBank/DDBJ whole genome shotgun (WGS) entry which is preliminary data.</text>
</comment>
<dbReference type="Proteomes" id="UP000311605">
    <property type="component" value="Unassembled WGS sequence"/>
</dbReference>
<reference evidence="2 3" key="1">
    <citation type="submission" date="2019-06" db="EMBL/GenBank/DDBJ databases">
        <title>The draft genome of Rhizobium smilacinae PTYR-5.</title>
        <authorList>
            <person name="Liu L."/>
            <person name="Li L."/>
            <person name="Zhang X."/>
        </authorList>
    </citation>
    <scope>NUCLEOTIDE SEQUENCE [LARGE SCALE GENOMIC DNA]</scope>
    <source>
        <strain evidence="2 3">PTYR-5</strain>
    </source>
</reference>
<accession>A0A5C4XVQ7</accession>
<dbReference type="OrthoDB" id="8101429at2"/>
<evidence type="ECO:0000313" key="3">
    <source>
        <dbReference type="Proteomes" id="UP000311605"/>
    </source>
</evidence>
<proteinExistence type="predicted"/>
<feature type="region of interest" description="Disordered" evidence="1">
    <location>
        <begin position="1"/>
        <end position="28"/>
    </location>
</feature>
<keyword evidence="3" id="KW-1185">Reference proteome</keyword>
<protein>
    <submittedName>
        <fullName evidence="2">Uncharacterized protein</fullName>
    </submittedName>
</protein>
<evidence type="ECO:0000256" key="1">
    <source>
        <dbReference type="SAM" id="MobiDB-lite"/>
    </source>
</evidence>
<sequence length="78" mass="8227">MSSAKTPPLACRPSPPQGGRSQAARPSPEWFSSLVGEIATLIGVGWRAQLISPLVGEMPGRAEGGVFRRASRARLPIC</sequence>
<dbReference type="AlphaFoldDB" id="A0A5C4XVQ7"/>